<keyword evidence="2" id="KW-1185">Reference proteome</keyword>
<dbReference type="GO" id="GO:0005975">
    <property type="term" value="P:carbohydrate metabolic process"/>
    <property type="evidence" value="ECO:0007669"/>
    <property type="project" value="InterPro"/>
</dbReference>
<dbReference type="CDD" id="cd09021">
    <property type="entry name" value="Aldose_epim_Ec_YphB"/>
    <property type="match status" value="1"/>
</dbReference>
<dbReference type="InterPro" id="IPR011013">
    <property type="entry name" value="Gal_mutarotase_sf_dom"/>
</dbReference>
<dbReference type="RefSeq" id="WP_196273749.1">
    <property type="nucleotide sequence ID" value="NZ_JADQDO010000025.1"/>
</dbReference>
<name>A0A931FQE1_9HYPH</name>
<dbReference type="Proteomes" id="UP000599312">
    <property type="component" value="Unassembled WGS sequence"/>
</dbReference>
<protein>
    <submittedName>
        <fullName evidence="1">Aldose 1-epimerase</fullName>
    </submittedName>
</protein>
<proteinExistence type="predicted"/>
<dbReference type="InterPro" id="IPR008183">
    <property type="entry name" value="Aldose_1/G6P_1-epimerase"/>
</dbReference>
<dbReference type="GO" id="GO:0030246">
    <property type="term" value="F:carbohydrate binding"/>
    <property type="evidence" value="ECO:0007669"/>
    <property type="project" value="InterPro"/>
</dbReference>
<dbReference type="Gene3D" id="2.70.98.10">
    <property type="match status" value="1"/>
</dbReference>
<dbReference type="GO" id="GO:0016853">
    <property type="term" value="F:isomerase activity"/>
    <property type="evidence" value="ECO:0007669"/>
    <property type="project" value="InterPro"/>
</dbReference>
<evidence type="ECO:0000313" key="1">
    <source>
        <dbReference type="EMBL" id="MBF9235760.1"/>
    </source>
</evidence>
<dbReference type="InterPro" id="IPR014718">
    <property type="entry name" value="GH-type_carb-bd"/>
</dbReference>
<dbReference type="EMBL" id="JADQDO010000025">
    <property type="protein sequence ID" value="MBF9235760.1"/>
    <property type="molecule type" value="Genomic_DNA"/>
</dbReference>
<dbReference type="Pfam" id="PF01263">
    <property type="entry name" value="Aldose_epim"/>
    <property type="match status" value="1"/>
</dbReference>
<sequence>MSSDLDEARCDLIELRAHEATAVIAPGIGGSVASFSWNHMGEAIHWLRPATQQALLARDGSGIGCFPLVPYSNRVRNGRFAFAGREIRLPSAPLTDPHYEHGHGLRYPWSVTHLTPSSVVLTYRHKADTWPWDYEAAQEISLTSDVLTIRLSLRNLSDQPMPAGLGLHPYFPANASTRLKADVAAMWATDAEILPTTIAPLRADANPTAGLNIARCDLDNVFTGWSRRATIAWPDQGRSLDIEAQAPLDFLVLYTPPCKTYFCAEPVSNATDAFNLAARGRDDTGLFVLDPGEIRTTAVRFAPHFTQLCQSSLSKRGKRLS</sequence>
<gene>
    <name evidence="1" type="ORF">I2H38_20630</name>
</gene>
<accession>A0A931FQE1</accession>
<dbReference type="AlphaFoldDB" id="A0A931FQE1"/>
<dbReference type="SUPFAM" id="SSF74650">
    <property type="entry name" value="Galactose mutarotase-like"/>
    <property type="match status" value="1"/>
</dbReference>
<evidence type="ECO:0000313" key="2">
    <source>
        <dbReference type="Proteomes" id="UP000599312"/>
    </source>
</evidence>
<reference evidence="1" key="1">
    <citation type="submission" date="2020-11" db="EMBL/GenBank/DDBJ databases">
        <authorList>
            <person name="Kim M.K."/>
        </authorList>
    </citation>
    <scope>NUCLEOTIDE SEQUENCE</scope>
    <source>
        <strain evidence="1">BT350</strain>
    </source>
</reference>
<organism evidence="1 2">
    <name type="scientific">Microvirga alba</name>
    <dbReference type="NCBI Taxonomy" id="2791025"/>
    <lineage>
        <taxon>Bacteria</taxon>
        <taxon>Pseudomonadati</taxon>
        <taxon>Pseudomonadota</taxon>
        <taxon>Alphaproteobacteria</taxon>
        <taxon>Hyphomicrobiales</taxon>
        <taxon>Methylobacteriaceae</taxon>
        <taxon>Microvirga</taxon>
    </lineage>
</organism>
<comment type="caution">
    <text evidence="1">The sequence shown here is derived from an EMBL/GenBank/DDBJ whole genome shotgun (WGS) entry which is preliminary data.</text>
</comment>